<dbReference type="Proteomes" id="UP000294335">
    <property type="component" value="Unassembled WGS sequence"/>
</dbReference>
<comment type="caution">
    <text evidence="1">The sequence shown here is derived from an EMBL/GenBank/DDBJ whole genome shotgun (WGS) entry which is preliminary data.</text>
</comment>
<gene>
    <name evidence="1" type="ORF">JV551A3_V1_280049</name>
</gene>
<keyword evidence="2" id="KW-1185">Reference proteome</keyword>
<dbReference type="EMBL" id="OPYN01000028">
    <property type="protein sequence ID" value="SPO58844.1"/>
    <property type="molecule type" value="Genomic_DNA"/>
</dbReference>
<reference evidence="1 2" key="1">
    <citation type="submission" date="2018-02" db="EMBL/GenBank/DDBJ databases">
        <authorList>
            <person name="Dubost A."/>
        </authorList>
    </citation>
    <scope>NUCLEOTIDE SEQUENCE [LARGE SCALE GENOMIC DNA]</scope>
    <source>
        <strain evidence="2">JV551A3</strain>
    </source>
</reference>
<organism evidence="1 2">
    <name type="scientific">Pseudomonas inefficax</name>
    <dbReference type="NCBI Taxonomy" id="2078786"/>
    <lineage>
        <taxon>Bacteria</taxon>
        <taxon>Pseudomonadati</taxon>
        <taxon>Pseudomonadota</taxon>
        <taxon>Gammaproteobacteria</taxon>
        <taxon>Pseudomonadales</taxon>
        <taxon>Pseudomonadaceae</taxon>
        <taxon>Pseudomonas</taxon>
    </lineage>
</organism>
<evidence type="ECO:0000313" key="1">
    <source>
        <dbReference type="EMBL" id="SPO58844.1"/>
    </source>
</evidence>
<dbReference type="AlphaFoldDB" id="A0AAQ1P6W4"/>
<name>A0AAQ1P6W4_9PSED</name>
<accession>A0AAQ1P6W4</accession>
<sequence length="61" mass="6948">MRSNPGNFRCDTKSWGRFAPLSRHKAAPTSDRVHAGICCSFHPHIQLFMCTADEVRAQCHY</sequence>
<evidence type="ECO:0000313" key="2">
    <source>
        <dbReference type="Proteomes" id="UP000294335"/>
    </source>
</evidence>
<proteinExistence type="predicted"/>
<protein>
    <submittedName>
        <fullName evidence="1">Uncharacterized protein</fullName>
    </submittedName>
</protein>